<dbReference type="Proteomes" id="UP000319502">
    <property type="component" value="Unassembled WGS sequence"/>
</dbReference>
<dbReference type="Gene3D" id="3.40.50.1240">
    <property type="entry name" value="Phosphoglycerate mutase-like"/>
    <property type="match status" value="1"/>
</dbReference>
<dbReference type="OrthoDB" id="5296884at2"/>
<accession>A0A557QXX0</accession>
<comment type="caution">
    <text evidence="1">The sequence shown here is derived from an EMBL/GenBank/DDBJ whole genome shotgun (WGS) entry which is preliminary data.</text>
</comment>
<dbReference type="RefSeq" id="WP_144309198.1">
    <property type="nucleotide sequence ID" value="NZ_VMNK01000006.1"/>
</dbReference>
<sequence>MELYLIRHPRPDVAQGVCYGQTDVGLAESATEVAERLKPLLPADYTLHSSPLQRAHRLATELGAPAVDARLQEISFGQWEGQTFESLGSAIDDWSKDPMNFRPPGGETPLEMAARVRDWMAAALDPEAAAHVVVGHGGPLRVIAGQLLGLAPERWLGLDFACGQATRLDIHAWGVTLKWFNR</sequence>
<dbReference type="SMART" id="SM00855">
    <property type="entry name" value="PGAM"/>
    <property type="match status" value="1"/>
</dbReference>
<gene>
    <name evidence="1" type="ORF">FHP91_08740</name>
</gene>
<dbReference type="InterPro" id="IPR029033">
    <property type="entry name" value="His_PPase_superfam"/>
</dbReference>
<dbReference type="SUPFAM" id="SSF53254">
    <property type="entry name" value="Phosphoglycerate mutase-like"/>
    <property type="match status" value="1"/>
</dbReference>
<dbReference type="AlphaFoldDB" id="A0A557QXX0"/>
<dbReference type="InterPro" id="IPR013078">
    <property type="entry name" value="His_Pase_superF_clade-1"/>
</dbReference>
<proteinExistence type="predicted"/>
<evidence type="ECO:0000313" key="1">
    <source>
        <dbReference type="EMBL" id="TVO57743.1"/>
    </source>
</evidence>
<reference evidence="1 2" key="1">
    <citation type="submission" date="2019-07" db="EMBL/GenBank/DDBJ databases">
        <title>The pathways for chlorine oxyanion respiration interact through the shared metabolite chlorate.</title>
        <authorList>
            <person name="Barnum T.P."/>
            <person name="Cheng Y."/>
            <person name="Hill K.A."/>
            <person name="Lucas L.N."/>
            <person name="Carlson H.K."/>
            <person name="Coates J.D."/>
        </authorList>
    </citation>
    <scope>NUCLEOTIDE SEQUENCE [LARGE SCALE GENOMIC DNA]</scope>
    <source>
        <strain evidence="1 2">SFB-3</strain>
    </source>
</reference>
<keyword evidence="2" id="KW-1185">Reference proteome</keyword>
<dbReference type="EMBL" id="VMNK01000006">
    <property type="protein sequence ID" value="TVO57743.1"/>
    <property type="molecule type" value="Genomic_DNA"/>
</dbReference>
<dbReference type="CDD" id="cd07067">
    <property type="entry name" value="HP_PGM_like"/>
    <property type="match status" value="1"/>
</dbReference>
<name>A0A557QXX0_9RHOO</name>
<organism evidence="1 2">
    <name type="scientific">Denitromonas halophila</name>
    <dbReference type="NCBI Taxonomy" id="1629404"/>
    <lineage>
        <taxon>Bacteria</taxon>
        <taxon>Pseudomonadati</taxon>
        <taxon>Pseudomonadota</taxon>
        <taxon>Betaproteobacteria</taxon>
        <taxon>Rhodocyclales</taxon>
        <taxon>Zoogloeaceae</taxon>
        <taxon>Denitromonas</taxon>
    </lineage>
</organism>
<dbReference type="Pfam" id="PF00300">
    <property type="entry name" value="His_Phos_1"/>
    <property type="match status" value="1"/>
</dbReference>
<evidence type="ECO:0000313" key="2">
    <source>
        <dbReference type="Proteomes" id="UP000319502"/>
    </source>
</evidence>
<protein>
    <submittedName>
        <fullName evidence="1">Alpha-ribazole phosphatase family protein</fullName>
    </submittedName>
</protein>